<dbReference type="InterPro" id="IPR052894">
    <property type="entry name" value="AsmA-related"/>
</dbReference>
<evidence type="ECO:0000313" key="4">
    <source>
        <dbReference type="Proteomes" id="UP000199072"/>
    </source>
</evidence>
<dbReference type="Pfam" id="PF05170">
    <property type="entry name" value="AsmA"/>
    <property type="match status" value="1"/>
</dbReference>
<organism evidence="3 4">
    <name type="scientific">Mucilaginibacter pineti</name>
    <dbReference type="NCBI Taxonomy" id="1391627"/>
    <lineage>
        <taxon>Bacteria</taxon>
        <taxon>Pseudomonadati</taxon>
        <taxon>Bacteroidota</taxon>
        <taxon>Sphingobacteriia</taxon>
        <taxon>Sphingobacteriales</taxon>
        <taxon>Sphingobacteriaceae</taxon>
        <taxon>Mucilaginibacter</taxon>
    </lineage>
</organism>
<dbReference type="GO" id="GO:0005886">
    <property type="term" value="C:plasma membrane"/>
    <property type="evidence" value="ECO:0007669"/>
    <property type="project" value="TreeGrafter"/>
</dbReference>
<evidence type="ECO:0000313" key="3">
    <source>
        <dbReference type="EMBL" id="SDD72542.1"/>
    </source>
</evidence>
<dbReference type="Proteomes" id="UP000199072">
    <property type="component" value="Unassembled WGS sequence"/>
</dbReference>
<dbReference type="InterPro" id="IPR007844">
    <property type="entry name" value="AsmA"/>
</dbReference>
<dbReference type="STRING" id="1391627.SAMN05216464_102386"/>
<dbReference type="AlphaFoldDB" id="A0A1G6X2X8"/>
<feature type="compositionally biased region" description="Basic and acidic residues" evidence="1">
    <location>
        <begin position="1038"/>
        <end position="1051"/>
    </location>
</feature>
<evidence type="ECO:0000256" key="1">
    <source>
        <dbReference type="SAM" id="MobiDB-lite"/>
    </source>
</evidence>
<dbReference type="GO" id="GO:0090313">
    <property type="term" value="P:regulation of protein targeting to membrane"/>
    <property type="evidence" value="ECO:0007669"/>
    <property type="project" value="TreeGrafter"/>
</dbReference>
<feature type="region of interest" description="Disordered" evidence="1">
    <location>
        <begin position="1029"/>
        <end position="1051"/>
    </location>
</feature>
<evidence type="ECO:0000259" key="2">
    <source>
        <dbReference type="Pfam" id="PF05170"/>
    </source>
</evidence>
<protein>
    <submittedName>
        <fullName evidence="3">AsmA protein</fullName>
    </submittedName>
</protein>
<dbReference type="EMBL" id="FNAI01000002">
    <property type="protein sequence ID" value="SDD72542.1"/>
    <property type="molecule type" value="Genomic_DNA"/>
</dbReference>
<reference evidence="3 4" key="1">
    <citation type="submission" date="2016-10" db="EMBL/GenBank/DDBJ databases">
        <authorList>
            <person name="de Groot N.N."/>
        </authorList>
    </citation>
    <scope>NUCLEOTIDE SEQUENCE [LARGE SCALE GENOMIC DNA]</scope>
    <source>
        <strain evidence="3 4">47C3B</strain>
    </source>
</reference>
<keyword evidence="4" id="KW-1185">Reference proteome</keyword>
<gene>
    <name evidence="3" type="ORF">SAMN05216464_102386</name>
</gene>
<feature type="domain" description="AsmA" evidence="2">
    <location>
        <begin position="23"/>
        <end position="188"/>
    </location>
</feature>
<sequence length="1051" mass="116668">MVTFMAPYSNLFMPLPIKKTIFKTLKISAVTLVSLLLLMFLLPYLFPQTVTNKIKQWAGSSINGKLNFSGTSLSFFKKFPSLTLTLNDFSLNGSAPFQNDTLVAAKEISLAIDLSSVFKSKININKIYLSDAFINIQVDSAGKANYNVYKPKDAKQANPADTASASLGIEQILVEKSHLVYNDRSMPMQVNARGFYYKGSGDLSKDVFDLHSHTEASSVDFYYGNKPYVLGKKVNADLVTSINTKSLAFAFQKNDLLINKLPVKFKGRFEFLKDGYDMDFRITSDQNDLSDIFTALPAEYAKYVDDTEIDGNGNIQMALTGKYIASKNIMPDLTLNVKVRNGYVANKKTPEPVKNLYLNMSVKLPGLNPDSLNLNIDSVYFNIGKDYFGSVIKVKGVKEPDIFAKINTEIDLEKWNRAFGVKAFDVKGRYALHMVAEGKYAKGTRKTGGLRPRIDTVITSIPKFTLQSWFRNGYIKYNKLPEGVKNISFNLNANCPDHDIAHASMAMENINAIALNNYLKGYFKMSNTAGALIDVGLKAKFHLADLKQFYPADSIDLRGDLTADLHTKGRYIPTRRIFPVTKAQIELHDGYIQTKYYPHPLQNIQVNADITNNTGSLKGLKVNIKQVSFRFEDQPFLLKADLRNFDDLNYNIASHGSLDIGKIYKVFALKGYDVKGLIKTNFSLKGKQSDAAAGRYNLLANSGTLKVKDIALRSELFPKPFFITTGLFSFNQDKMKFDQFSANYGKSTIVLDGALSNVIDYAVKPNSPLKGEFNLKSDLLIADDFMAFAGTPASAKPTKSTGVILVPANLDLNFVADVKKVKYNGLDLTDAKGNMTISNGQIVLKQTGFTLIGAPVVMDATYGSITPQKAFFDYHINAKEFDIQRAYKEVKLFHDMASSAEHVQGIVSLDYKLSGKLNGDMKPVYPSLKGGGVLSVKKVKMHGFKLFNAVGKQTGHDSLAKADVSKVDIKTSIANNIITIERTKMRIAGFRPRFEGKVSLDGKLNLQFRLGLPPFGIFGIPMTITGSQDNPKIRLGKAKKEDDLKETKEEE</sequence>
<accession>A0A1G6X2X8</accession>
<proteinExistence type="predicted"/>
<dbReference type="PANTHER" id="PTHR30441">
    <property type="entry name" value="DUF748 DOMAIN-CONTAINING PROTEIN"/>
    <property type="match status" value="1"/>
</dbReference>
<name>A0A1G6X2X8_9SPHI</name>
<dbReference type="PANTHER" id="PTHR30441:SF8">
    <property type="entry name" value="DUF748 DOMAIN-CONTAINING PROTEIN"/>
    <property type="match status" value="1"/>
</dbReference>